<accession>A0A4Q1BG86</accession>
<dbReference type="EMBL" id="SDIL01000103">
    <property type="protein sequence ID" value="RXK36271.1"/>
    <property type="molecule type" value="Genomic_DNA"/>
</dbReference>
<dbReference type="Gene3D" id="2.130.10.10">
    <property type="entry name" value="YVTN repeat-like/Quinoprotein amine dehydrogenase"/>
    <property type="match status" value="2"/>
</dbReference>
<dbReference type="SMART" id="SM00320">
    <property type="entry name" value="WD40"/>
    <property type="match status" value="6"/>
</dbReference>
<comment type="similarity">
    <text evidence="3">Belongs to the WD repeat ASA1 family.</text>
</comment>
<gene>
    <name evidence="7" type="ORF">M231_06475</name>
</gene>
<dbReference type="PANTHER" id="PTHR19854">
    <property type="entry name" value="TRANSDUCIN BETA-LIKE 3"/>
    <property type="match status" value="1"/>
</dbReference>
<evidence type="ECO:0000256" key="6">
    <source>
        <dbReference type="SAM" id="MobiDB-lite"/>
    </source>
</evidence>
<keyword evidence="8" id="KW-1185">Reference proteome</keyword>
<dbReference type="InParanoid" id="A0A4Q1BG86"/>
<dbReference type="VEuPathDB" id="FungiDB:TREMEDRAFT_64199"/>
<proteinExistence type="inferred from homology"/>
<keyword evidence="2" id="KW-0677">Repeat</keyword>
<dbReference type="InterPro" id="IPR036322">
    <property type="entry name" value="WD40_repeat_dom_sf"/>
</dbReference>
<name>A0A4Q1BG86_TREME</name>
<evidence type="ECO:0000313" key="8">
    <source>
        <dbReference type="Proteomes" id="UP000289152"/>
    </source>
</evidence>
<evidence type="ECO:0000256" key="5">
    <source>
        <dbReference type="PROSITE-ProRule" id="PRU00221"/>
    </source>
</evidence>
<evidence type="ECO:0000256" key="3">
    <source>
        <dbReference type="ARBA" id="ARBA00037931"/>
    </source>
</evidence>
<feature type="compositionally biased region" description="Polar residues" evidence="6">
    <location>
        <begin position="297"/>
        <end position="326"/>
    </location>
</feature>
<evidence type="ECO:0000256" key="1">
    <source>
        <dbReference type="ARBA" id="ARBA00022574"/>
    </source>
</evidence>
<dbReference type="AlphaFoldDB" id="A0A4Q1BG86"/>
<dbReference type="InterPro" id="IPR001680">
    <property type="entry name" value="WD40_rpt"/>
</dbReference>
<dbReference type="Pfam" id="PF00400">
    <property type="entry name" value="WD40"/>
    <property type="match status" value="2"/>
</dbReference>
<dbReference type="PROSITE" id="PS50294">
    <property type="entry name" value="WD_REPEATS_REGION"/>
    <property type="match status" value="1"/>
</dbReference>
<reference evidence="7 8" key="1">
    <citation type="submission" date="2016-06" db="EMBL/GenBank/DDBJ databases">
        <title>Evolution of pathogenesis and genome organization in the Tremellales.</title>
        <authorList>
            <person name="Cuomo C."/>
            <person name="Litvintseva A."/>
            <person name="Heitman J."/>
            <person name="Chen Y."/>
            <person name="Sun S."/>
            <person name="Springer D."/>
            <person name="Dromer F."/>
            <person name="Young S."/>
            <person name="Zeng Q."/>
            <person name="Chapman S."/>
            <person name="Gujja S."/>
            <person name="Saif S."/>
            <person name="Birren B."/>
        </authorList>
    </citation>
    <scope>NUCLEOTIDE SEQUENCE [LARGE SCALE GENOMIC DNA]</scope>
    <source>
        <strain evidence="7 8">ATCC 28783</strain>
    </source>
</reference>
<dbReference type="PROSITE" id="PS50082">
    <property type="entry name" value="WD_REPEATS_2"/>
    <property type="match status" value="1"/>
</dbReference>
<dbReference type="Proteomes" id="UP000289152">
    <property type="component" value="Unassembled WGS sequence"/>
</dbReference>
<dbReference type="STRING" id="5217.A0A4Q1BG86"/>
<evidence type="ECO:0000256" key="2">
    <source>
        <dbReference type="ARBA" id="ARBA00022737"/>
    </source>
</evidence>
<feature type="repeat" description="WD" evidence="5">
    <location>
        <begin position="12"/>
        <end position="53"/>
    </location>
</feature>
<dbReference type="OrthoDB" id="7668193at2759"/>
<dbReference type="SUPFAM" id="SSF50978">
    <property type="entry name" value="WD40 repeat-like"/>
    <property type="match status" value="1"/>
</dbReference>
<sequence>MPTPPPPPFHLLRAHTSPISSVHFNPSNTLLYTGDQSGRISILDLRTRRVVAYWRAHSDSILTLTEWSGRLISHGRDNLIYIYEPIQLINSSSSLTAGTEGGLIPKIWKELSTNSLNFCKLSLVDIDHGKQGWMVVPNITNSELADMYHLPSLRRIYGAINYHPISSSDENQNRTGLIMSLHLHLFTSTSIHNGNLALALGYEDGKIEVWYCFNPDPKERWDGKLSEGRWKMVYCEKGHNESVMAMVVDQNFEKAFTVSADHLLVKYHLLIPPHLAQATPLNENTDSRSKPMDQDKYTTPSQINKPINISSDLINESPDTTQNPINESPDAPPIPNNDTPSIPRNPINETPSIPSTPINKNSRTHLTPINENPKTPLIKKHSTGQIGNSSLSISPQGSVIAVGGWDGKIRLYSTSTFKPLGILNYHRGTVNVLAFANPPSPPLPSPHLLLDNVSTVLLPDTESNQVGIEKSINNIEVKGLDKGINLTGGIDVGLKEKELDDKTIDMNMEEESDDELDQVGLRYRWFVSGGKDHRVALWSLMDFHHLS</sequence>
<evidence type="ECO:0000256" key="4">
    <source>
        <dbReference type="ARBA" id="ARBA00040563"/>
    </source>
</evidence>
<keyword evidence="1 5" id="KW-0853">WD repeat</keyword>
<comment type="caution">
    <text evidence="7">The sequence shown here is derived from an EMBL/GenBank/DDBJ whole genome shotgun (WGS) entry which is preliminary data.</text>
</comment>
<feature type="region of interest" description="Disordered" evidence="6">
    <location>
        <begin position="279"/>
        <end position="390"/>
    </location>
</feature>
<feature type="compositionally biased region" description="Polar residues" evidence="6">
    <location>
        <begin position="336"/>
        <end position="373"/>
    </location>
</feature>
<organism evidence="7 8">
    <name type="scientific">Tremella mesenterica</name>
    <name type="common">Jelly fungus</name>
    <dbReference type="NCBI Taxonomy" id="5217"/>
    <lineage>
        <taxon>Eukaryota</taxon>
        <taxon>Fungi</taxon>
        <taxon>Dikarya</taxon>
        <taxon>Basidiomycota</taxon>
        <taxon>Agaricomycotina</taxon>
        <taxon>Tremellomycetes</taxon>
        <taxon>Tremellales</taxon>
        <taxon>Tremellaceae</taxon>
        <taxon>Tremella</taxon>
    </lineage>
</organism>
<evidence type="ECO:0000313" key="7">
    <source>
        <dbReference type="EMBL" id="RXK36271.1"/>
    </source>
</evidence>
<dbReference type="InterPro" id="IPR015943">
    <property type="entry name" value="WD40/YVTN_repeat-like_dom_sf"/>
</dbReference>
<protein>
    <recommendedName>
        <fullName evidence="4">ASTRA-associated protein 1</fullName>
    </recommendedName>
</protein>
<feature type="compositionally biased region" description="Basic and acidic residues" evidence="6">
    <location>
        <begin position="285"/>
        <end position="296"/>
    </location>
</feature>
<dbReference type="PANTHER" id="PTHR19854:SF1">
    <property type="entry name" value="GUANINE NUCLEOTIDE-BINDING PROTEIN SUBUNIT BETA-LIKE PROTEIN 1"/>
    <property type="match status" value="1"/>
</dbReference>
<dbReference type="FunCoup" id="A0A4Q1BG86">
    <property type="interactions" value="154"/>
</dbReference>